<comment type="caution">
    <text evidence="4">The sequence shown here is derived from an EMBL/GenBank/DDBJ whole genome shotgun (WGS) entry which is preliminary data.</text>
</comment>
<feature type="domain" description="Fido" evidence="3">
    <location>
        <begin position="355"/>
        <end position="499"/>
    </location>
</feature>
<organism evidence="4 5">
    <name type="scientific">Candidatus Parabacteroides intestinigallinarum</name>
    <dbReference type="NCBI Taxonomy" id="2838722"/>
    <lineage>
        <taxon>Bacteria</taxon>
        <taxon>Pseudomonadati</taxon>
        <taxon>Bacteroidota</taxon>
        <taxon>Bacteroidia</taxon>
        <taxon>Bacteroidales</taxon>
        <taxon>Tannerellaceae</taxon>
        <taxon>Parabacteroides</taxon>
    </lineage>
</organism>
<dbReference type="AlphaFoldDB" id="A0A9D1XPN4"/>
<dbReference type="PANTHER" id="PTHR13504:SF38">
    <property type="entry name" value="FIDO DOMAIN-CONTAINING PROTEIN"/>
    <property type="match status" value="1"/>
</dbReference>
<evidence type="ECO:0000259" key="3">
    <source>
        <dbReference type="PROSITE" id="PS51459"/>
    </source>
</evidence>
<evidence type="ECO:0000313" key="5">
    <source>
        <dbReference type="Proteomes" id="UP000823847"/>
    </source>
</evidence>
<evidence type="ECO:0000256" key="2">
    <source>
        <dbReference type="PIRSR" id="PIRSR640198-2"/>
    </source>
</evidence>
<dbReference type="Pfam" id="PF02661">
    <property type="entry name" value="Fic"/>
    <property type="match status" value="1"/>
</dbReference>
<dbReference type="Proteomes" id="UP000823847">
    <property type="component" value="Unassembled WGS sequence"/>
</dbReference>
<keyword evidence="2" id="KW-0067">ATP-binding</keyword>
<gene>
    <name evidence="4" type="ORF">H9848_02065</name>
</gene>
<name>A0A9D1XPN4_9BACT</name>
<dbReference type="PANTHER" id="PTHR13504">
    <property type="entry name" value="FIDO DOMAIN-CONTAINING PROTEIN DDB_G0283145"/>
    <property type="match status" value="1"/>
</dbReference>
<dbReference type="InterPro" id="IPR040198">
    <property type="entry name" value="Fido_containing"/>
</dbReference>
<accession>A0A9D1XPN4</accession>
<dbReference type="PROSITE" id="PS51459">
    <property type="entry name" value="FIDO"/>
    <property type="match status" value="1"/>
</dbReference>
<dbReference type="InterPro" id="IPR036597">
    <property type="entry name" value="Fido-like_dom_sf"/>
</dbReference>
<dbReference type="Gene3D" id="1.10.3290.10">
    <property type="entry name" value="Fido-like domain"/>
    <property type="match status" value="1"/>
</dbReference>
<proteinExistence type="predicted"/>
<dbReference type="GO" id="GO:0005524">
    <property type="term" value="F:ATP binding"/>
    <property type="evidence" value="ECO:0007669"/>
    <property type="project" value="UniProtKB-KW"/>
</dbReference>
<dbReference type="InterPro" id="IPR003812">
    <property type="entry name" value="Fido"/>
</dbReference>
<evidence type="ECO:0000256" key="1">
    <source>
        <dbReference type="PIRSR" id="PIRSR640198-1"/>
    </source>
</evidence>
<reference evidence="4" key="2">
    <citation type="submission" date="2021-04" db="EMBL/GenBank/DDBJ databases">
        <authorList>
            <person name="Gilroy R."/>
        </authorList>
    </citation>
    <scope>NUCLEOTIDE SEQUENCE</scope>
    <source>
        <strain evidence="4">ChiHecec2B26-12326</strain>
    </source>
</reference>
<reference evidence="4" key="1">
    <citation type="journal article" date="2021" name="PeerJ">
        <title>Extensive microbial diversity within the chicken gut microbiome revealed by metagenomics and culture.</title>
        <authorList>
            <person name="Gilroy R."/>
            <person name="Ravi A."/>
            <person name="Getino M."/>
            <person name="Pursley I."/>
            <person name="Horton D.L."/>
            <person name="Alikhan N.F."/>
            <person name="Baker D."/>
            <person name="Gharbi K."/>
            <person name="Hall N."/>
            <person name="Watson M."/>
            <person name="Adriaenssens E.M."/>
            <person name="Foster-Nyarko E."/>
            <person name="Jarju S."/>
            <person name="Secka A."/>
            <person name="Antonio M."/>
            <person name="Oren A."/>
            <person name="Chaudhuri R.R."/>
            <person name="La Ragione R."/>
            <person name="Hildebrand F."/>
            <person name="Pallen M.J."/>
        </authorList>
    </citation>
    <scope>NUCLEOTIDE SEQUENCE</scope>
    <source>
        <strain evidence="4">ChiHecec2B26-12326</strain>
    </source>
</reference>
<dbReference type="SUPFAM" id="SSF140931">
    <property type="entry name" value="Fic-like"/>
    <property type="match status" value="1"/>
</dbReference>
<sequence>MATIAEKMAVSLEELRKLQERHPCVVLQGTKEIGRTHLTRLLDNGWLQEVMKGWYIAARPGAEGDTTVWYTVFWHFIAKYAAAKWEERWCLTAEQSLDLYSGKTTVPTQVIIKSPNGSNNVQKLMYGTSLLAYRSDIPEQLYQEPEYGLNLYPLAEALVYATPRYFQAEKIAARTCLAMVQDAADILKVLTRNGASRRAGRIAGAFRNIGNNEMADSIVSTMKGFGYDVREEDPFEEKSQVPIVYEVSPYVTRLRLMWENMREKVIELFPEAPGRIDDVEGYLKQVDEKYSEDAYHSLSIEGYKVSPELIEKVRSGNWQPEDEDKEHKNALVARGYYQAFQAVKKTISDVLQGKNAGEAVKTDHSTWYIQMWMPFAAVGILQREDLVGYRTGQVYIRGSQHIPLNSKAVRDVMPVLFELLKNEPHPAARAVLGHFFFVFIHPYMDGNGRMGRFILNVMLASGGYNWTVIPVERRLEYMKALEKASVEGDISDFTKVIASLVR</sequence>
<keyword evidence="2" id="KW-0547">Nucleotide-binding</keyword>
<dbReference type="EMBL" id="DXEN01000011">
    <property type="protein sequence ID" value="HIX85381.1"/>
    <property type="molecule type" value="Genomic_DNA"/>
</dbReference>
<evidence type="ECO:0000313" key="4">
    <source>
        <dbReference type="EMBL" id="HIX85381.1"/>
    </source>
</evidence>
<feature type="binding site" evidence="2">
    <location>
        <begin position="445"/>
        <end position="452"/>
    </location>
    <ligand>
        <name>ATP</name>
        <dbReference type="ChEBI" id="CHEBI:30616"/>
    </ligand>
</feature>
<protein>
    <submittedName>
        <fullName evidence="4">Fic family protein</fullName>
    </submittedName>
</protein>
<feature type="active site" evidence="1">
    <location>
        <position position="441"/>
    </location>
</feature>